<organism evidence="1 2">
    <name type="scientific">Racocetra persica</name>
    <dbReference type="NCBI Taxonomy" id="160502"/>
    <lineage>
        <taxon>Eukaryota</taxon>
        <taxon>Fungi</taxon>
        <taxon>Fungi incertae sedis</taxon>
        <taxon>Mucoromycota</taxon>
        <taxon>Glomeromycotina</taxon>
        <taxon>Glomeromycetes</taxon>
        <taxon>Diversisporales</taxon>
        <taxon>Gigasporaceae</taxon>
        <taxon>Racocetra</taxon>
    </lineage>
</organism>
<accession>A0ACA9L1L3</accession>
<comment type="caution">
    <text evidence="1">The sequence shown here is derived from an EMBL/GenBank/DDBJ whole genome shotgun (WGS) entry which is preliminary data.</text>
</comment>
<dbReference type="EMBL" id="CAJVQC010002098">
    <property type="protein sequence ID" value="CAG8505585.1"/>
    <property type="molecule type" value="Genomic_DNA"/>
</dbReference>
<gene>
    <name evidence="1" type="ORF">RPERSI_LOCUS2020</name>
</gene>
<reference evidence="1" key="1">
    <citation type="submission" date="2021-06" db="EMBL/GenBank/DDBJ databases">
        <authorList>
            <person name="Kallberg Y."/>
            <person name="Tangrot J."/>
            <person name="Rosling A."/>
        </authorList>
    </citation>
    <scope>NUCLEOTIDE SEQUENCE</scope>
    <source>
        <strain evidence="1">MA461A</strain>
    </source>
</reference>
<sequence length="215" mass="24562">MRDDVEFAKINDNNTVTTFINNNQGSESIDNQGSESIDDDDQSSESIDDDQDSINKCSLCSQNFLVPLPAHLQQLQTLNIVDQFEICQFHTAEATIVPDGLSKNYPKVIDFKQLPERVKNLYPELWMIITKKAESIFRNTAIENQAARIPLIEKFEKFQSGYYGFKGMHIILRTLGTFFIESKKLSSNMIYPLSPMEYLVEVLVPETAIRLIARD</sequence>
<dbReference type="Proteomes" id="UP000789920">
    <property type="component" value="Unassembled WGS sequence"/>
</dbReference>
<name>A0ACA9L1L3_9GLOM</name>
<evidence type="ECO:0000313" key="1">
    <source>
        <dbReference type="EMBL" id="CAG8505585.1"/>
    </source>
</evidence>
<keyword evidence="2" id="KW-1185">Reference proteome</keyword>
<evidence type="ECO:0000313" key="2">
    <source>
        <dbReference type="Proteomes" id="UP000789920"/>
    </source>
</evidence>
<protein>
    <submittedName>
        <fullName evidence="1">18701_t:CDS:1</fullName>
    </submittedName>
</protein>
<proteinExistence type="predicted"/>